<protein>
    <submittedName>
        <fullName evidence="1">Uncharacterized protein</fullName>
    </submittedName>
</protein>
<comment type="caution">
    <text evidence="1">The sequence shown here is derived from an EMBL/GenBank/DDBJ whole genome shotgun (WGS) entry which is preliminary data.</text>
</comment>
<keyword evidence="2" id="KW-1185">Reference proteome</keyword>
<evidence type="ECO:0000313" key="2">
    <source>
        <dbReference type="Proteomes" id="UP001230649"/>
    </source>
</evidence>
<accession>A0ACC2VTE8</accession>
<dbReference type="EMBL" id="JASBWS010000063">
    <property type="protein sequence ID" value="KAJ9102700.1"/>
    <property type="molecule type" value="Genomic_DNA"/>
</dbReference>
<sequence length="823" mass="89474">MTVAIPIKHADSQAAKKTPSTADIIASLSLPEKVFALSGSGFSRTSGLPAHGLNKVKVSDSPTDIRGDTVFGPYGSAVLPNATCLAATFDVATMQRLGEELAEECKLKSVDTLLAPTINLHRDPRGGRNQESPGEDPFLAGKYASAFVRGVQSKGIGACLKHLVCNDGETDRRAYDSIVDQNVLREVYLRPFEIAVKEAQPRCIMTAYNRINGKSAAENPHTIGIVRNEWQYPGLIVSDWFGTYDGVESIKAGLDLEMPFPAARGLKLLQAIKQGKVTEAELDERLEKVIEFLKANDSPKEEDRKPEESSPLPPTDRVNILRQAAAEGMLLLKNDGILPISPESVGKVAVIGSLATDRVVAHLIRPSYMVSPFEGLKNAFSAHPNKLEHAHGVQTHKMLPMLGAPYTDKVDFTFWNRGDRANGGKSLTTETHEEAHVAVLLRPIPGLGKEYEIEMNTNIKVAESGRYLLSVVACSEAEVFINGQRVYTFTPKGVMDIQQQLFYSADFEQTFEYDFEAGQEYAVQVIAQSQAQVGKEPVGQGLRFGIVKHVTREESLREAVALAEKADVVICFIGTTAEWEMEGIDRKDISLPAGQEELVSALLEVNKNVVVVNQSGAAVDLACAKAARAIVHAHFCGQEAGNAIADVIVGKVNPSGRSPFTWPARLEDCASFRQLSARGGHEAAGSPEPAFAFGHGLSYTSFEYSPLMAQGSVEEGLTVELQVTNTGPLAGREVVQLYVFAPFLEGRPVQSLEAFAKTSLLQPGGSERVTLELGKRSFSTWVEESKSWSVARGSYELRVARNSREVMQRGSVKVEKSFTWSGI</sequence>
<proteinExistence type="predicted"/>
<reference evidence="1" key="1">
    <citation type="submission" date="2023-04" db="EMBL/GenBank/DDBJ databases">
        <title>Draft Genome sequencing of Naganishia species isolated from polar environments using Oxford Nanopore Technology.</title>
        <authorList>
            <person name="Leo P."/>
            <person name="Venkateswaran K."/>
        </authorList>
    </citation>
    <scope>NUCLEOTIDE SEQUENCE</scope>
    <source>
        <strain evidence="1">MNA-CCFEE 5262</strain>
    </source>
</reference>
<organism evidence="1 2">
    <name type="scientific">Naganishia adeliensis</name>
    <dbReference type="NCBI Taxonomy" id="92952"/>
    <lineage>
        <taxon>Eukaryota</taxon>
        <taxon>Fungi</taxon>
        <taxon>Dikarya</taxon>
        <taxon>Basidiomycota</taxon>
        <taxon>Agaricomycotina</taxon>
        <taxon>Tremellomycetes</taxon>
        <taxon>Filobasidiales</taxon>
        <taxon>Filobasidiaceae</taxon>
        <taxon>Naganishia</taxon>
    </lineage>
</organism>
<name>A0ACC2VTE8_9TREE</name>
<dbReference type="Proteomes" id="UP001230649">
    <property type="component" value="Unassembled WGS sequence"/>
</dbReference>
<gene>
    <name evidence="1" type="ORF">QFC20_004973</name>
</gene>
<evidence type="ECO:0000313" key="1">
    <source>
        <dbReference type="EMBL" id="KAJ9102700.1"/>
    </source>
</evidence>